<dbReference type="PANTHER" id="PTHR43881:SF1">
    <property type="entry name" value="GAMMA-GLUTAMYLTRANSPEPTIDASE (AFU_ORTHOLOGUE AFUA_4G13580)"/>
    <property type="match status" value="1"/>
</dbReference>
<dbReference type="InterPro" id="IPR043138">
    <property type="entry name" value="GGT_lsub"/>
</dbReference>
<dbReference type="PANTHER" id="PTHR43881">
    <property type="entry name" value="GAMMA-GLUTAMYLTRANSPEPTIDASE (AFU_ORTHOLOGUE AFUA_4G13580)"/>
    <property type="match status" value="1"/>
</dbReference>
<dbReference type="PRINTS" id="PR01210">
    <property type="entry name" value="GGTRANSPTASE"/>
</dbReference>
<sequence length="576" mass="61205">MTSSPRASGATTTRPLVSGPRHAISAGHYLASAAGLAILEAGGNAIDAGVAAGLVLGVVQPDIVNFGGVAPILIRRADGRVESIAGLGHWPMSLPPDIFMREHGGKMPRGVLRTVVPAAPDAWITALERHGTMGFADVAGAAIRFAEEGFPVYPMFAESIALHAKDYAGFPTNAAIFLPGGKPHAVGELFIQKDLAATIRFMADEDRRAAGKGGREAGLRAAHDAFYRGDIARQVVAFMKAEGGYLSAEDLASFRSRIEPAVTRDWRGHQVTTSGPWCQGPALLEALLLMERAGFSGMAHNSPDYLHLLAECLKVAMADREYHFGDPAFREVPLEALLGEAHLSARAAAIDPARAHPGMPSPRLNDGTGKHERSERLVAAIEPDTSYVAVVDREGNAFSATPSDGTWNVPVIPGLGFVASPRGTQSRPDPAHPCGVRPGARPRLTPNPALCVTREGAVIPFGTPGGDVQIQAMLQVLLNHLHFGMDLQEAIEAPRVATYSFPSSFAPYDYFPGRLAVEARIPGATRDALRARGHDIQDWPDWTWLAGSVEAVRYDPVTGVKAGAADPRRPAYALAM</sequence>
<evidence type="ECO:0000313" key="3">
    <source>
        <dbReference type="Proteomes" id="UP001524642"/>
    </source>
</evidence>
<dbReference type="Gene3D" id="3.60.20.40">
    <property type="match status" value="1"/>
</dbReference>
<dbReference type="EMBL" id="JANJOU010000022">
    <property type="protein sequence ID" value="MCR0984557.1"/>
    <property type="molecule type" value="Genomic_DNA"/>
</dbReference>
<dbReference type="GO" id="GO:0103068">
    <property type="term" value="F:leukotriene C4 gamma-glutamyl transferase activity"/>
    <property type="evidence" value="ECO:0007669"/>
    <property type="project" value="UniProtKB-EC"/>
</dbReference>
<dbReference type="RefSeq" id="WP_257718211.1">
    <property type="nucleotide sequence ID" value="NZ_JANJOU010000022.1"/>
</dbReference>
<protein>
    <submittedName>
        <fullName evidence="2">Gamma-glutamyltransferase</fullName>
        <ecNumber evidence="2">2.3.2.2</ecNumber>
    </submittedName>
</protein>
<evidence type="ECO:0000313" key="2">
    <source>
        <dbReference type="EMBL" id="MCR0984557.1"/>
    </source>
</evidence>
<dbReference type="SUPFAM" id="SSF56235">
    <property type="entry name" value="N-terminal nucleophile aminohydrolases (Ntn hydrolases)"/>
    <property type="match status" value="1"/>
</dbReference>
<keyword evidence="3" id="KW-1185">Reference proteome</keyword>
<name>A0ABT1XBR0_9PROT</name>
<dbReference type="InterPro" id="IPR052896">
    <property type="entry name" value="GGT-like_enzyme"/>
</dbReference>
<comment type="caution">
    <text evidence="2">The sequence shown here is derived from an EMBL/GenBank/DDBJ whole genome shotgun (WGS) entry which is preliminary data.</text>
</comment>
<keyword evidence="2" id="KW-0012">Acyltransferase</keyword>
<organism evidence="2 3">
    <name type="scientific">Roseomonas populi</name>
    <dbReference type="NCBI Taxonomy" id="3121582"/>
    <lineage>
        <taxon>Bacteria</taxon>
        <taxon>Pseudomonadati</taxon>
        <taxon>Pseudomonadota</taxon>
        <taxon>Alphaproteobacteria</taxon>
        <taxon>Acetobacterales</taxon>
        <taxon>Roseomonadaceae</taxon>
        <taxon>Roseomonas</taxon>
    </lineage>
</organism>
<dbReference type="InterPro" id="IPR043137">
    <property type="entry name" value="GGT_ssub_C"/>
</dbReference>
<dbReference type="Gene3D" id="1.10.246.130">
    <property type="match status" value="1"/>
</dbReference>
<accession>A0ABT1XBR0</accession>
<dbReference type="EC" id="2.3.2.2" evidence="2"/>
<reference evidence="2 3" key="1">
    <citation type="submission" date="2022-06" db="EMBL/GenBank/DDBJ databases">
        <title>Roseomonas CN29.</title>
        <authorList>
            <person name="Cheng Y."/>
            <person name="He X."/>
        </authorList>
    </citation>
    <scope>NUCLEOTIDE SEQUENCE [LARGE SCALE GENOMIC DNA]</scope>
    <source>
        <strain evidence="2 3">CN29</strain>
    </source>
</reference>
<dbReference type="InterPro" id="IPR029055">
    <property type="entry name" value="Ntn_hydrolases_N"/>
</dbReference>
<proteinExistence type="predicted"/>
<evidence type="ECO:0000256" key="1">
    <source>
        <dbReference type="SAM" id="MobiDB-lite"/>
    </source>
</evidence>
<dbReference type="Proteomes" id="UP001524642">
    <property type="component" value="Unassembled WGS sequence"/>
</dbReference>
<feature type="region of interest" description="Disordered" evidence="1">
    <location>
        <begin position="421"/>
        <end position="441"/>
    </location>
</feature>
<gene>
    <name evidence="2" type="ORF">NRP21_21085</name>
</gene>
<keyword evidence="2" id="KW-0808">Transferase</keyword>
<dbReference type="Pfam" id="PF01019">
    <property type="entry name" value="G_glu_transpept"/>
    <property type="match status" value="1"/>
</dbReference>